<dbReference type="SUPFAM" id="SSF56091">
    <property type="entry name" value="DNA ligase/mRNA capping enzyme, catalytic domain"/>
    <property type="match status" value="1"/>
</dbReference>
<dbReference type="InterPro" id="IPR012310">
    <property type="entry name" value="DNA_ligase_ATP-dep_cent"/>
</dbReference>
<accession>A0A1K0IF09</accession>
<evidence type="ECO:0000256" key="1">
    <source>
        <dbReference type="ARBA" id="ARBA00007572"/>
    </source>
</evidence>
<dbReference type="GO" id="GO:0006281">
    <property type="term" value="P:DNA repair"/>
    <property type="evidence" value="ECO:0007669"/>
    <property type="project" value="InterPro"/>
</dbReference>
<dbReference type="RefSeq" id="WP_340524018.1">
    <property type="nucleotide sequence ID" value="NZ_FMSH01000154.1"/>
</dbReference>
<dbReference type="Pfam" id="PF01068">
    <property type="entry name" value="DNA_ligase_A_M"/>
    <property type="match status" value="1"/>
</dbReference>
<evidence type="ECO:0000259" key="3">
    <source>
        <dbReference type="PROSITE" id="PS50160"/>
    </source>
</evidence>
<dbReference type="EMBL" id="FMSH01000154">
    <property type="protein sequence ID" value="SCU75499.1"/>
    <property type="molecule type" value="Genomic_DNA"/>
</dbReference>
<proteinExistence type="inferred from homology"/>
<dbReference type="InterPro" id="IPR050191">
    <property type="entry name" value="ATP-dep_DNA_ligase"/>
</dbReference>
<evidence type="ECO:0000256" key="2">
    <source>
        <dbReference type="ARBA" id="ARBA00022598"/>
    </source>
</evidence>
<organism evidence="4">
    <name type="scientific">Cupriavidus necator</name>
    <name type="common">Alcaligenes eutrophus</name>
    <name type="synonym">Ralstonia eutropha</name>
    <dbReference type="NCBI Taxonomy" id="106590"/>
    <lineage>
        <taxon>Bacteria</taxon>
        <taxon>Pseudomonadati</taxon>
        <taxon>Pseudomonadota</taxon>
        <taxon>Betaproteobacteria</taxon>
        <taxon>Burkholderiales</taxon>
        <taxon>Burkholderiaceae</taxon>
        <taxon>Cupriavidus</taxon>
    </lineage>
</organism>
<dbReference type="PANTHER" id="PTHR45674">
    <property type="entry name" value="DNA LIGASE 1/3 FAMILY MEMBER"/>
    <property type="match status" value="1"/>
</dbReference>
<reference evidence="4" key="1">
    <citation type="submission" date="2016-09" db="EMBL/GenBank/DDBJ databases">
        <authorList>
            <person name="Capua I."/>
            <person name="De Benedictis P."/>
            <person name="Joannis T."/>
            <person name="Lombin L.H."/>
            <person name="Cattoli G."/>
        </authorList>
    </citation>
    <scope>NUCLEOTIDE SEQUENCE</scope>
    <source>
        <strain evidence="4">B9</strain>
    </source>
</reference>
<dbReference type="Gene3D" id="3.30.470.30">
    <property type="entry name" value="DNA ligase/mRNA capping enzyme"/>
    <property type="match status" value="1"/>
</dbReference>
<gene>
    <name evidence="4" type="ORF">CNECB9_2370073</name>
</gene>
<name>A0A1K0IF09_CUPNE</name>
<dbReference type="PANTHER" id="PTHR45674:SF4">
    <property type="entry name" value="DNA LIGASE 1"/>
    <property type="match status" value="1"/>
</dbReference>
<protein>
    <recommendedName>
        <fullName evidence="3">ATP-dependent DNA ligase family profile domain-containing protein</fullName>
    </recommendedName>
</protein>
<dbReference type="PROSITE" id="PS50160">
    <property type="entry name" value="DNA_LIGASE_A3"/>
    <property type="match status" value="1"/>
</dbReference>
<dbReference type="AlphaFoldDB" id="A0A1K0IF09"/>
<keyword evidence="2" id="KW-0436">Ligase</keyword>
<feature type="domain" description="ATP-dependent DNA ligase family profile" evidence="3">
    <location>
        <begin position="22"/>
        <end position="109"/>
    </location>
</feature>
<sequence>MPRGPQLGPSRALRRGWHAGATPVVYCVFDLLVGGGEDLRGLPVEKRKAALSKLLSGEPPSLLYVQDVEDGAWLYDAALGLGLEGVVGKRAGSVYRAGERSSDWIKVKRPGAVPAKRFRR</sequence>
<dbReference type="GO" id="GO:0006310">
    <property type="term" value="P:DNA recombination"/>
    <property type="evidence" value="ECO:0007669"/>
    <property type="project" value="InterPro"/>
</dbReference>
<evidence type="ECO:0000313" key="4">
    <source>
        <dbReference type="EMBL" id="SCU75499.1"/>
    </source>
</evidence>
<dbReference type="Gene3D" id="3.30.1490.70">
    <property type="match status" value="1"/>
</dbReference>
<dbReference type="GO" id="GO:0005524">
    <property type="term" value="F:ATP binding"/>
    <property type="evidence" value="ECO:0007669"/>
    <property type="project" value="InterPro"/>
</dbReference>
<dbReference type="GO" id="GO:0003910">
    <property type="term" value="F:DNA ligase (ATP) activity"/>
    <property type="evidence" value="ECO:0007669"/>
    <property type="project" value="InterPro"/>
</dbReference>
<comment type="similarity">
    <text evidence="1">Belongs to the ATP-dependent DNA ligase family.</text>
</comment>